<dbReference type="InterPro" id="IPR026906">
    <property type="entry name" value="LRR_5"/>
</dbReference>
<gene>
    <name evidence="1" type="ORF">M9Y10_003352</name>
</gene>
<sequence>MELDEYIEKMKDIQNYVLSFIDSDDCSTLMKDDLFKFFDEKHILEDKSNMKPLLKLFVKILNNYHHFPYFFKKIEIILSYFKESMKQNLSNKEIFHIFRKHNRIILFLIQEKILEIDKNLVQQMVDYNEHYLKYFFPEIKSFIDDETILQQFESEIPEDFEKKRENFDNENYLYQLIQNDSIDDFVIYMNRTNTSVNSKIIPSIFETNQFIIKNNLSLIEYAAFYGSIQIFQYLKYNGAILFPNLWISSIHGANPEIIHILEEYNFQQKISYQEYYNEAIKCHHNNIAVYLKGNLMDENNINENSISENIFKSRNYTFFPMNYNDKQIAKFLCKYNYVKLVKILLETKKLDKDILINEIFYEKSIYSSFQKYNDYENLRCAVWNNKVEIVEFLLSQPEIPFGVYFFYDCHSLKRISLSSTITSIKLKAFYNCSLLTEVIIPSSVTIIRESAFEYCTSLKCITIPSSVIELGECIFKNCISLEDIELPESIQEIPSFMFFSCSSLKKILIPSSVLGINWMAFGNCTSLTEIIFKEPSSLKIIGPESFIGCSLLSKLSIPLSVSTICESAFQSCSSLKSIDIPSVVYIYESAFQRCSSLTQVVLNTNSSIQMICNSSFYDCSMLTKMTIPSSVTRIDDFAFGKCSSLINIIIPSSVTIIGDYSFIECSSLTRISIPSSVMSIGDGCFEKCVSIQQVTFEAPSKITEINDNTFNGCLSLKEIEIPPLVTRINFSAFYKCISLNNVTFPSSLKEIGDLSFRECVSLSQICIPPSVNKIKQQAFRGCISLTCVSVPSLCGEIEYRAFEGCSHLREVVISSPYTKIDSNAFENSFPIIKIISKE</sequence>
<evidence type="ECO:0000313" key="2">
    <source>
        <dbReference type="Proteomes" id="UP001470230"/>
    </source>
</evidence>
<dbReference type="InterPro" id="IPR032675">
    <property type="entry name" value="LRR_dom_sf"/>
</dbReference>
<dbReference type="PANTHER" id="PTHR45661">
    <property type="entry name" value="SURFACE ANTIGEN"/>
    <property type="match status" value="1"/>
</dbReference>
<evidence type="ECO:0000313" key="1">
    <source>
        <dbReference type="EMBL" id="KAK8880668.1"/>
    </source>
</evidence>
<dbReference type="Proteomes" id="UP001470230">
    <property type="component" value="Unassembled WGS sequence"/>
</dbReference>
<dbReference type="Pfam" id="PF13306">
    <property type="entry name" value="LRR_5"/>
    <property type="match status" value="2"/>
</dbReference>
<reference evidence="1 2" key="1">
    <citation type="submission" date="2024-04" db="EMBL/GenBank/DDBJ databases">
        <title>Tritrichomonas musculus Genome.</title>
        <authorList>
            <person name="Alves-Ferreira E."/>
            <person name="Grigg M."/>
            <person name="Lorenzi H."/>
            <person name="Galac M."/>
        </authorList>
    </citation>
    <scope>NUCLEOTIDE SEQUENCE [LARGE SCALE GENOMIC DNA]</scope>
    <source>
        <strain evidence="1 2">EAF2021</strain>
    </source>
</reference>
<dbReference type="PANTHER" id="PTHR45661:SF3">
    <property type="entry name" value="IG-LIKE DOMAIN-CONTAINING PROTEIN"/>
    <property type="match status" value="1"/>
</dbReference>
<keyword evidence="2" id="KW-1185">Reference proteome</keyword>
<dbReference type="Gene3D" id="3.80.10.10">
    <property type="entry name" value="Ribonuclease Inhibitor"/>
    <property type="match status" value="3"/>
</dbReference>
<dbReference type="SUPFAM" id="SSF48403">
    <property type="entry name" value="Ankyrin repeat"/>
    <property type="match status" value="1"/>
</dbReference>
<name>A0ABR2JQD8_9EUKA</name>
<comment type="caution">
    <text evidence="1">The sequence shown here is derived from an EMBL/GenBank/DDBJ whole genome shotgun (WGS) entry which is preliminary data.</text>
</comment>
<organism evidence="1 2">
    <name type="scientific">Tritrichomonas musculus</name>
    <dbReference type="NCBI Taxonomy" id="1915356"/>
    <lineage>
        <taxon>Eukaryota</taxon>
        <taxon>Metamonada</taxon>
        <taxon>Parabasalia</taxon>
        <taxon>Tritrichomonadida</taxon>
        <taxon>Tritrichomonadidae</taxon>
        <taxon>Tritrichomonas</taxon>
    </lineage>
</organism>
<dbReference type="InterPro" id="IPR053139">
    <property type="entry name" value="Surface_bspA-like"/>
</dbReference>
<dbReference type="InterPro" id="IPR036770">
    <property type="entry name" value="Ankyrin_rpt-contain_sf"/>
</dbReference>
<dbReference type="EMBL" id="JAPFFF010000010">
    <property type="protein sequence ID" value="KAK8880668.1"/>
    <property type="molecule type" value="Genomic_DNA"/>
</dbReference>
<protein>
    <submittedName>
        <fullName evidence="1">Uncharacterized protein</fullName>
    </submittedName>
</protein>
<proteinExistence type="predicted"/>
<dbReference type="SUPFAM" id="SSF52058">
    <property type="entry name" value="L domain-like"/>
    <property type="match status" value="1"/>
</dbReference>
<accession>A0ABR2JQD8</accession>